<keyword evidence="12 19" id="KW-0786">Thiamine pyrophosphate</keyword>
<dbReference type="PROSITE" id="PS00174">
    <property type="entry name" value="P_GLUCOSE_ISOMERASE_2"/>
    <property type="match status" value="1"/>
</dbReference>
<evidence type="ECO:0000256" key="4">
    <source>
        <dbReference type="ARBA" id="ARBA00007131"/>
    </source>
</evidence>
<dbReference type="InterPro" id="IPR018189">
    <property type="entry name" value="Phosphoglucose_isomerase_CS"/>
</dbReference>
<keyword evidence="14 22" id="KW-0413">Isomerase</keyword>
<dbReference type="PRINTS" id="PR00662">
    <property type="entry name" value="G6PISOMERASE"/>
</dbReference>
<evidence type="ECO:0000313" key="25">
    <source>
        <dbReference type="Proteomes" id="UP000702964"/>
    </source>
</evidence>
<keyword evidence="10 20" id="KW-0479">Metal-binding</keyword>
<proteinExistence type="inferred from homology"/>
<dbReference type="InterPro" id="IPR009014">
    <property type="entry name" value="Transketo_C/PFOR_II"/>
</dbReference>
<evidence type="ECO:0000256" key="14">
    <source>
        <dbReference type="ARBA" id="ARBA00023235"/>
    </source>
</evidence>
<dbReference type="HAMAP" id="MF_00473">
    <property type="entry name" value="G6P_isomerase"/>
    <property type="match status" value="1"/>
</dbReference>
<feature type="binding site" evidence="18">
    <location>
        <position position="484"/>
    </location>
    <ligand>
        <name>substrate</name>
    </ligand>
</feature>
<evidence type="ECO:0000313" key="24">
    <source>
        <dbReference type="EMBL" id="KAF4324823.1"/>
    </source>
</evidence>
<dbReference type="InterPro" id="IPR029061">
    <property type="entry name" value="THDP-binding"/>
</dbReference>
<dbReference type="PROSITE" id="PS00802">
    <property type="entry name" value="TRANSKETOLASE_2"/>
    <property type="match status" value="1"/>
</dbReference>
<dbReference type="CDD" id="cd07033">
    <property type="entry name" value="TPP_PYR_DXS_TK_like"/>
    <property type="match status" value="1"/>
</dbReference>
<dbReference type="InterPro" id="IPR033247">
    <property type="entry name" value="Transketolase_fam"/>
</dbReference>
<dbReference type="InterPro" id="IPR011051">
    <property type="entry name" value="RmlC_Cupin_sf"/>
</dbReference>
<feature type="binding site" evidence="19">
    <location>
        <position position="198"/>
    </location>
    <ligand>
        <name>thiamine diphosphate</name>
        <dbReference type="ChEBI" id="CHEBI:58937"/>
    </ligand>
</feature>
<dbReference type="Proteomes" id="UP000702964">
    <property type="component" value="Unassembled WGS sequence"/>
</dbReference>
<dbReference type="EC" id="5.3.1.9" evidence="22"/>
<feature type="site" description="Important for catalytic activity" evidence="21">
    <location>
        <position position="39"/>
    </location>
</feature>
<evidence type="ECO:0000256" key="22">
    <source>
        <dbReference type="RuleBase" id="RU000612"/>
    </source>
</evidence>
<dbReference type="InterPro" id="IPR014710">
    <property type="entry name" value="RmlC-like_jellyroll"/>
</dbReference>
<reference evidence="24" key="2">
    <citation type="submission" date="2020-02" db="EMBL/GenBank/DDBJ databases">
        <authorList>
            <person name="Studholme D.J."/>
        </authorList>
    </citation>
    <scope>NUCLEOTIDE SEQUENCE</scope>
    <source>
        <strain evidence="24">00238/432</strain>
    </source>
</reference>
<feature type="site" description="Important for catalytic activity" evidence="21">
    <location>
        <position position="277"/>
    </location>
</feature>
<keyword evidence="8" id="KW-0328">Glycosyltransferase</keyword>
<dbReference type="UniPathway" id="UPA00109">
    <property type="reaction ID" value="UER00181"/>
</dbReference>
<evidence type="ECO:0000256" key="18">
    <source>
        <dbReference type="PIRSR" id="PIRSR605478-2"/>
    </source>
</evidence>
<evidence type="ECO:0000256" key="6">
    <source>
        <dbReference type="ARBA" id="ARBA00022432"/>
    </source>
</evidence>
<dbReference type="CDD" id="cd02012">
    <property type="entry name" value="TPP_TK"/>
    <property type="match status" value="1"/>
</dbReference>
<name>A0A8J4SSW7_9STRA</name>
<dbReference type="EMBL" id="AOFI03000013">
    <property type="protein sequence ID" value="KAF4324823.1"/>
    <property type="molecule type" value="Genomic_DNA"/>
</dbReference>
<dbReference type="Gene3D" id="2.60.120.10">
    <property type="entry name" value="Jelly Rolls"/>
    <property type="match status" value="1"/>
</dbReference>
<dbReference type="FunFam" id="3.40.50.970:FF:000003">
    <property type="entry name" value="Transketolase"/>
    <property type="match status" value="1"/>
</dbReference>
<evidence type="ECO:0000259" key="23">
    <source>
        <dbReference type="SMART" id="SM00861"/>
    </source>
</evidence>
<feature type="binding site" evidence="18">
    <location>
        <position position="535"/>
    </location>
    <ligand>
        <name>substrate</name>
    </ligand>
</feature>
<feature type="binding site" evidence="18">
    <location>
        <position position="372"/>
    </location>
    <ligand>
        <name>substrate</name>
    </ligand>
</feature>
<dbReference type="InterPro" id="IPR055152">
    <property type="entry name" value="Transketolase-like_C_2"/>
</dbReference>
<comment type="cofactor">
    <cofactor evidence="1">
        <name>Co(2+)</name>
        <dbReference type="ChEBI" id="CHEBI:48828"/>
    </cofactor>
</comment>
<evidence type="ECO:0000256" key="10">
    <source>
        <dbReference type="ARBA" id="ARBA00022723"/>
    </source>
</evidence>
<reference evidence="24" key="1">
    <citation type="journal article" date="2015" name="Genom Data">
        <title>Draft genome sequences of Phytophthora kernoviae and Phytophthora ramorum lineage EU2 from Scotland.</title>
        <authorList>
            <person name="Sambles C."/>
            <person name="Schlenzig A."/>
            <person name="O'Neill P."/>
            <person name="Grant M."/>
            <person name="Studholme D.J."/>
        </authorList>
    </citation>
    <scope>NUCLEOTIDE SEQUENCE</scope>
    <source>
        <strain evidence="24">00238/432</strain>
    </source>
</reference>
<dbReference type="NCBIfam" id="NF010697">
    <property type="entry name" value="PRK14097.1"/>
    <property type="match status" value="1"/>
</dbReference>
<keyword evidence="11 20" id="KW-0460">Magnesium</keyword>
<dbReference type="Pfam" id="PF00342">
    <property type="entry name" value="PGI"/>
    <property type="match status" value="1"/>
</dbReference>
<evidence type="ECO:0000256" key="7">
    <source>
        <dbReference type="ARBA" id="ARBA00022490"/>
    </source>
</evidence>
<feature type="domain" description="Transketolase-like pyrimidine-binding" evidence="23">
    <location>
        <begin position="369"/>
        <end position="540"/>
    </location>
</feature>
<accession>A0A8J4SSW7</accession>
<feature type="binding site" evidence="18">
    <location>
        <position position="476"/>
    </location>
    <ligand>
        <name>substrate</name>
    </ligand>
</feature>
<evidence type="ECO:0000256" key="20">
    <source>
        <dbReference type="PIRSR" id="PIRSR605478-4"/>
    </source>
</evidence>
<dbReference type="FunFam" id="3.40.50.10490:FF:000016">
    <property type="entry name" value="Glucose-6-phosphate isomerase"/>
    <property type="match status" value="1"/>
</dbReference>
<feature type="binding site" evidence="19">
    <location>
        <position position="452"/>
    </location>
    <ligand>
        <name>thiamine diphosphate</name>
        <dbReference type="ChEBI" id="CHEBI:58937"/>
    </ligand>
</feature>
<dbReference type="Pfam" id="PF22613">
    <property type="entry name" value="Transketolase_C_1"/>
    <property type="match status" value="1"/>
</dbReference>
<dbReference type="PROSITE" id="PS00765">
    <property type="entry name" value="P_GLUCOSE_ISOMERASE_1"/>
    <property type="match status" value="1"/>
</dbReference>
<sequence>MTDKNEAIQKEENNTIDNLSITTVRTLAIDAIEKANSGHPGMPMGSAPMGYQLFAKTMTHNPDHPTWVNRDRFVLSAGHGSMLLYSLLHLSGYDLPMDQLKQFRQWGSKTPGHPEFGHTAGVDATTGPLGQGIAMAVGMAMAEAQLGATYNKDKFNVIDHYTYAICGDGDLMEGVSHESASLAGRLHLGKLIMLFDSNDITLDGKLNLSSSESIAKRFEAYGWQVLRVEDGNDLPAIQKAIEEGQADTLRPTLIEVKTVIGYGSPNKQGKGGHGGTHGSPLGADEAKLTKEFYKWVYEEDFHVPTEVRDHFAQVKDRGISANKAWDEKLAEYKKAFPELAAQFETAINGDLPEGWDRDLPKYAATDKAVSTRVASGNALNGLAHNVPQLTGGSADLESSTMTHLNNLENFSPEDYSGRNIYFGIREFGMAGAMNGMALHSGVKVFGGTFFVFTDYLRPAVRLAALMGLPVTYVLTHDSIAVGEDGPTHEPIEQLASLRIIPNLTVIRPADGNETSAAWAYALENKSNPVALVLTRQNLPILEGTVEGSRENVKRGAYVVSDAKEGKAVAQIIATGSEVQLAVKAQAALAEQGIQVRVISMPSWDLFEKQDKAYKESVLLPDVKARLAIEMAHPMGWEKYVGDQGDILGISTFGASAPGDRVIQDKVTLGIMLPGNYEFGTDSREIMEILSGDLRIMAKKVKFDYSTALQFVNQHEVDYFAEPIRLAHEQLHNGTGTGSDYLGWIDLPTAYDKEEFSRIQKAAAKIQSDSEVLIVIGIGGSYLGARAAIEMLTHSFYNNLPKEKRKTPEIYFAGNNISSTYVTHLLDLVEGKDFSVNVISKSGTTTEPAIAFRIFRAALEKKYGKEEARKRIYATTDKERGALKKLANEEGYESFIIPDDVGGRYSVLTAVGLLPIAAAGISIEEMMQGAADASKEYSNPNVAENEAYQYAAVRNALYRKGKGTEILVNYEPSLHFVSEWWKQLYGESEGKDYKGIYPASVDFSTDLHSMGQFIQEGSRNIFETVIQVAEVSEHISIEADPDDLDGLNFLEGKTMDFVNKKAFQGTLLAHTDGQVPNLIVNIPDMSPYSFGYLVYFFEKACGISGYLLGVNPFDQPGVEAYKKNMFALLGKPGFEEEKAALEARLSE</sequence>
<feature type="binding site" evidence="18">
    <location>
        <position position="488"/>
    </location>
    <ligand>
        <name>substrate</name>
    </ligand>
</feature>
<dbReference type="FunFam" id="3.40.50.10490:FF:000015">
    <property type="entry name" value="Glucose-6-phosphate isomerase"/>
    <property type="match status" value="1"/>
</dbReference>
<dbReference type="GO" id="GO:0005829">
    <property type="term" value="C:cytosol"/>
    <property type="evidence" value="ECO:0007669"/>
    <property type="project" value="TreeGrafter"/>
</dbReference>
<feature type="binding site" evidence="18">
    <location>
        <position position="399"/>
    </location>
    <ligand>
        <name>substrate</name>
    </ligand>
</feature>
<comment type="similarity">
    <text evidence="4">Belongs to the transketolase family.</text>
</comment>
<evidence type="ECO:0000256" key="19">
    <source>
        <dbReference type="PIRSR" id="PIRSR605478-3"/>
    </source>
</evidence>
<dbReference type="SMART" id="SM00861">
    <property type="entry name" value="Transket_pyr"/>
    <property type="match status" value="1"/>
</dbReference>
<comment type="similarity">
    <text evidence="3 22">Belongs to the GPI family.</text>
</comment>
<dbReference type="InterPro" id="IPR046348">
    <property type="entry name" value="SIS_dom_sf"/>
</dbReference>
<dbReference type="Gene3D" id="3.40.50.920">
    <property type="match status" value="1"/>
</dbReference>
<organism evidence="24 25">
    <name type="scientific">Phytophthora kernoviae 00238/432</name>
    <dbReference type="NCBI Taxonomy" id="1284355"/>
    <lineage>
        <taxon>Eukaryota</taxon>
        <taxon>Sar</taxon>
        <taxon>Stramenopiles</taxon>
        <taxon>Oomycota</taxon>
        <taxon>Peronosporomycetes</taxon>
        <taxon>Peronosporales</taxon>
        <taxon>Peronosporaceae</taxon>
        <taxon>Phytophthora</taxon>
    </lineage>
</organism>
<dbReference type="Pfam" id="PF02779">
    <property type="entry name" value="Transket_pyr"/>
    <property type="match status" value="1"/>
</dbReference>
<dbReference type="SUPFAM" id="SSF53697">
    <property type="entry name" value="SIS domain"/>
    <property type="match status" value="1"/>
</dbReference>
<feature type="binding site" evidence="20">
    <location>
        <position position="168"/>
    </location>
    <ligand>
        <name>Mg(2+)</name>
        <dbReference type="ChEBI" id="CHEBI:18420"/>
    </ligand>
</feature>
<evidence type="ECO:0000256" key="17">
    <source>
        <dbReference type="PIRSR" id="PIRSR605478-1"/>
    </source>
</evidence>
<comment type="caution">
    <text evidence="24">The sequence shown here is derived from an EMBL/GenBank/DDBJ whole genome shotgun (WGS) entry which is preliminary data.</text>
</comment>
<dbReference type="CDD" id="cd05015">
    <property type="entry name" value="SIS_PGI_1"/>
    <property type="match status" value="1"/>
</dbReference>
<dbReference type="NCBIfam" id="TIGR00232">
    <property type="entry name" value="tktlase_bact"/>
    <property type="match status" value="1"/>
</dbReference>
<feature type="active site" description="Proton donor" evidence="17">
    <location>
        <position position="426"/>
    </location>
</feature>
<dbReference type="CDD" id="cd05016">
    <property type="entry name" value="SIS_PGI_2"/>
    <property type="match status" value="1"/>
</dbReference>
<dbReference type="InterPro" id="IPR020826">
    <property type="entry name" value="Transketolase_BS"/>
</dbReference>
<dbReference type="GO" id="GO:0006094">
    <property type="term" value="P:gluconeogenesis"/>
    <property type="evidence" value="ECO:0007669"/>
    <property type="project" value="UniProtKB-KW"/>
</dbReference>
<dbReference type="GO" id="GO:0004802">
    <property type="term" value="F:transketolase activity"/>
    <property type="evidence" value="ECO:0007669"/>
    <property type="project" value="UniProtKB-EC"/>
</dbReference>
<dbReference type="GO" id="GO:0016757">
    <property type="term" value="F:glycosyltransferase activity"/>
    <property type="evidence" value="ECO:0007669"/>
    <property type="project" value="UniProtKB-KW"/>
</dbReference>
<feature type="binding site" evidence="19">
    <location>
        <begin position="127"/>
        <end position="129"/>
    </location>
    <ligand>
        <name>thiamine diphosphate</name>
        <dbReference type="ChEBI" id="CHEBI:58937"/>
    </ligand>
</feature>
<comment type="cofactor">
    <cofactor evidence="19">
        <name>thiamine diphosphate</name>
        <dbReference type="ChEBI" id="CHEBI:58937"/>
    </cofactor>
    <text evidence="19">Binds 1 thiamine pyrophosphate per subunit. During the reaction, the substrate forms a covalent intermediate with the cofactor.</text>
</comment>
<dbReference type="InterPro" id="IPR005478">
    <property type="entry name" value="Transketolase_bac-like"/>
</dbReference>
<dbReference type="Gene3D" id="3.40.50.970">
    <property type="match status" value="2"/>
</dbReference>
<feature type="binding site" evidence="19">
    <location>
        <position position="79"/>
    </location>
    <ligand>
        <name>thiamine diphosphate</name>
        <dbReference type="ChEBI" id="CHEBI:58937"/>
    </ligand>
</feature>
<dbReference type="AlphaFoldDB" id="A0A8J4SSW7"/>
<evidence type="ECO:0000256" key="15">
    <source>
        <dbReference type="ARBA" id="ARBA00029321"/>
    </source>
</evidence>
<dbReference type="SUPFAM" id="SSF51182">
    <property type="entry name" value="RmlC-like cupins"/>
    <property type="match status" value="1"/>
</dbReference>
<dbReference type="InterPro" id="IPR035476">
    <property type="entry name" value="SIS_PGI_1"/>
</dbReference>
<dbReference type="Gene3D" id="3.40.50.10490">
    <property type="entry name" value="Glucose-6-phosphate isomerase like protein, domain 1"/>
    <property type="match status" value="2"/>
</dbReference>
<dbReference type="InterPro" id="IPR035482">
    <property type="entry name" value="SIS_PGI_2"/>
</dbReference>
<protein>
    <recommendedName>
        <fullName evidence="22">Glucose-6-phosphate isomerase</fullName>
        <ecNumber evidence="22">5.3.1.9</ecNumber>
    </recommendedName>
</protein>
<dbReference type="PROSITE" id="PS51463">
    <property type="entry name" value="P_GLUCOSE_ISOMERASE_3"/>
    <property type="match status" value="1"/>
</dbReference>
<evidence type="ECO:0000256" key="12">
    <source>
        <dbReference type="ARBA" id="ARBA00023052"/>
    </source>
</evidence>
<evidence type="ECO:0000256" key="11">
    <source>
        <dbReference type="ARBA" id="ARBA00022842"/>
    </source>
</evidence>
<keyword evidence="13 22" id="KW-0324">Glycolysis</keyword>
<comment type="pathway">
    <text evidence="2 22">Carbohydrate degradation; glycolysis; D-glyceraldehyde 3-phosphate and glycerone phosphate from D-glucose: step 2/4.</text>
</comment>
<keyword evidence="6 22" id="KW-0312">Gluconeogenesis</keyword>
<dbReference type="GO" id="GO:0097367">
    <property type="term" value="F:carbohydrate derivative binding"/>
    <property type="evidence" value="ECO:0007669"/>
    <property type="project" value="InterPro"/>
</dbReference>
<comment type="subunit">
    <text evidence="5">Homodimer.</text>
</comment>
<dbReference type="PROSITE" id="PS00801">
    <property type="entry name" value="TRANSKETOLASE_1"/>
    <property type="match status" value="1"/>
</dbReference>
<feature type="binding site" evidence="20">
    <location>
        <position position="198"/>
    </location>
    <ligand>
        <name>Mg(2+)</name>
        <dbReference type="ChEBI" id="CHEBI:18420"/>
    </ligand>
</feature>
<comment type="catalytic activity">
    <reaction evidence="15 22">
        <text>alpha-D-glucose 6-phosphate = beta-D-fructose 6-phosphate</text>
        <dbReference type="Rhea" id="RHEA:11816"/>
        <dbReference type="ChEBI" id="CHEBI:57634"/>
        <dbReference type="ChEBI" id="CHEBI:58225"/>
        <dbReference type="EC" id="5.3.1.9"/>
    </reaction>
</comment>
<evidence type="ECO:0000256" key="3">
    <source>
        <dbReference type="ARBA" id="ARBA00006604"/>
    </source>
</evidence>
<keyword evidence="9" id="KW-0808">Transferase</keyword>
<dbReference type="GO" id="GO:0004347">
    <property type="term" value="F:glucose-6-phosphate isomerase activity"/>
    <property type="evidence" value="ECO:0007669"/>
    <property type="project" value="UniProtKB-EC"/>
</dbReference>
<dbReference type="FunFam" id="3.40.50.970:FF:000004">
    <property type="entry name" value="Transketolase"/>
    <property type="match status" value="1"/>
</dbReference>
<dbReference type="InterPro" id="IPR001672">
    <property type="entry name" value="G6P_Isomerase"/>
</dbReference>
<dbReference type="InterPro" id="IPR005474">
    <property type="entry name" value="Transketolase_N"/>
</dbReference>
<evidence type="ECO:0000256" key="5">
    <source>
        <dbReference type="ARBA" id="ARBA00011738"/>
    </source>
</evidence>
<feature type="binding site" evidence="19">
    <location>
        <position position="169"/>
    </location>
    <ligand>
        <name>thiamine diphosphate</name>
        <dbReference type="ChEBI" id="CHEBI:58937"/>
    </ligand>
</feature>
<dbReference type="SUPFAM" id="SSF52518">
    <property type="entry name" value="Thiamin diphosphate-binding fold (THDP-binding)"/>
    <property type="match status" value="2"/>
</dbReference>
<evidence type="ECO:0000256" key="1">
    <source>
        <dbReference type="ARBA" id="ARBA00001941"/>
    </source>
</evidence>
<evidence type="ECO:0000256" key="8">
    <source>
        <dbReference type="ARBA" id="ARBA00022676"/>
    </source>
</evidence>
<dbReference type="PANTHER" id="PTHR43522">
    <property type="entry name" value="TRANSKETOLASE"/>
    <property type="match status" value="1"/>
</dbReference>
<feature type="binding site" evidence="20">
    <location>
        <position position="200"/>
    </location>
    <ligand>
        <name>Mg(2+)</name>
        <dbReference type="ChEBI" id="CHEBI:18420"/>
    </ligand>
</feature>
<evidence type="ECO:0000256" key="21">
    <source>
        <dbReference type="PIRSR" id="PIRSR605478-5"/>
    </source>
</evidence>
<dbReference type="GO" id="GO:0006098">
    <property type="term" value="P:pentose-phosphate shunt"/>
    <property type="evidence" value="ECO:0007669"/>
    <property type="project" value="TreeGrafter"/>
</dbReference>
<dbReference type="Pfam" id="PF06865">
    <property type="entry name" value="Ppnp"/>
    <property type="match status" value="1"/>
</dbReference>
<dbReference type="Pfam" id="PF00456">
    <property type="entry name" value="Transketolase_N"/>
    <property type="match status" value="1"/>
</dbReference>
<evidence type="ECO:0000256" key="2">
    <source>
        <dbReference type="ARBA" id="ARBA00004926"/>
    </source>
</evidence>
<keyword evidence="7" id="KW-0963">Cytoplasm</keyword>
<dbReference type="GO" id="GO:0046872">
    <property type="term" value="F:metal ion binding"/>
    <property type="evidence" value="ECO:0007669"/>
    <property type="project" value="UniProtKB-KW"/>
</dbReference>
<comment type="cofactor">
    <cofactor evidence="20">
        <name>Mg(2+)</name>
        <dbReference type="ChEBI" id="CHEBI:18420"/>
    </cofactor>
    <text evidence="20">Binds 1 Mg(2+) ion per subunit. Can also utilize other divalent metal cations, such as Ca(2+), Mn(2+) and Co(2+).</text>
</comment>
<dbReference type="FunFam" id="3.40.50.920:FF:000003">
    <property type="entry name" value="Transketolase"/>
    <property type="match status" value="1"/>
</dbReference>
<evidence type="ECO:0000256" key="13">
    <source>
        <dbReference type="ARBA" id="ARBA00023152"/>
    </source>
</evidence>
<comment type="catalytic activity">
    <reaction evidence="16">
        <text>D-sedoheptulose 7-phosphate + D-glyceraldehyde 3-phosphate = aldehydo-D-ribose 5-phosphate + D-xylulose 5-phosphate</text>
        <dbReference type="Rhea" id="RHEA:10508"/>
        <dbReference type="ChEBI" id="CHEBI:57483"/>
        <dbReference type="ChEBI" id="CHEBI:57737"/>
        <dbReference type="ChEBI" id="CHEBI:58273"/>
        <dbReference type="ChEBI" id="CHEBI:59776"/>
        <dbReference type="EC" id="2.2.1.1"/>
    </reaction>
</comment>
<feature type="binding site" evidence="18">
    <location>
        <position position="39"/>
    </location>
    <ligand>
        <name>substrate</name>
    </ligand>
</feature>
<feature type="binding site" evidence="18">
    <location>
        <position position="277"/>
    </location>
    <ligand>
        <name>substrate</name>
    </ligand>
</feature>
<feature type="binding site" evidence="19">
    <location>
        <position position="277"/>
    </location>
    <ligand>
        <name>thiamine diphosphate</name>
        <dbReference type="ChEBI" id="CHEBI:58937"/>
    </ligand>
</feature>
<dbReference type="PANTHER" id="PTHR43522:SF2">
    <property type="entry name" value="TRANSKETOLASE 1-RELATED"/>
    <property type="match status" value="1"/>
</dbReference>
<evidence type="ECO:0000256" key="9">
    <source>
        <dbReference type="ARBA" id="ARBA00022679"/>
    </source>
</evidence>
<dbReference type="InterPro" id="IPR005475">
    <property type="entry name" value="Transketolase-like_Pyr-bd"/>
</dbReference>
<dbReference type="InterPro" id="IPR009664">
    <property type="entry name" value="Ppnp"/>
</dbReference>
<dbReference type="GO" id="GO:0006096">
    <property type="term" value="P:glycolytic process"/>
    <property type="evidence" value="ECO:0007669"/>
    <property type="project" value="UniProtKB-UniPathway"/>
</dbReference>
<dbReference type="SUPFAM" id="SSF52922">
    <property type="entry name" value="TK C-terminal domain-like"/>
    <property type="match status" value="1"/>
</dbReference>
<evidence type="ECO:0000256" key="16">
    <source>
        <dbReference type="ARBA" id="ARBA00049473"/>
    </source>
</evidence>
<dbReference type="InterPro" id="IPR049557">
    <property type="entry name" value="Transketolase_CS"/>
</dbReference>
<gene>
    <name evidence="24" type="ORF">G195_001074</name>
</gene>